<dbReference type="EMBL" id="LAZR01004594">
    <property type="protein sequence ID" value="KKN07220.1"/>
    <property type="molecule type" value="Genomic_DNA"/>
</dbReference>
<accession>A0A0F9MIR6</accession>
<comment type="caution">
    <text evidence="1">The sequence shown here is derived from an EMBL/GenBank/DDBJ whole genome shotgun (WGS) entry which is preliminary data.</text>
</comment>
<organism evidence="1">
    <name type="scientific">marine sediment metagenome</name>
    <dbReference type="NCBI Taxonomy" id="412755"/>
    <lineage>
        <taxon>unclassified sequences</taxon>
        <taxon>metagenomes</taxon>
        <taxon>ecological metagenomes</taxon>
    </lineage>
</organism>
<proteinExistence type="predicted"/>
<name>A0A0F9MIR6_9ZZZZ</name>
<gene>
    <name evidence="1" type="ORF">LCGC14_1069320</name>
</gene>
<evidence type="ECO:0000313" key="1">
    <source>
        <dbReference type="EMBL" id="KKN07220.1"/>
    </source>
</evidence>
<reference evidence="1" key="1">
    <citation type="journal article" date="2015" name="Nature">
        <title>Complex archaea that bridge the gap between prokaryotes and eukaryotes.</title>
        <authorList>
            <person name="Spang A."/>
            <person name="Saw J.H."/>
            <person name="Jorgensen S.L."/>
            <person name="Zaremba-Niedzwiedzka K."/>
            <person name="Martijn J."/>
            <person name="Lind A.E."/>
            <person name="van Eijk R."/>
            <person name="Schleper C."/>
            <person name="Guy L."/>
            <person name="Ettema T.J."/>
        </authorList>
    </citation>
    <scope>NUCLEOTIDE SEQUENCE</scope>
</reference>
<protein>
    <submittedName>
        <fullName evidence="1">Uncharacterized protein</fullName>
    </submittedName>
</protein>
<sequence>MTMWVRDIARTQVSLKREDIICTGGTPTIAESVAIGIRA</sequence>
<dbReference type="AlphaFoldDB" id="A0A0F9MIR6"/>